<keyword evidence="2 4" id="KW-0808">Transferase</keyword>
<evidence type="ECO:0000313" key="5">
    <source>
        <dbReference type="Proteomes" id="UP000320791"/>
    </source>
</evidence>
<keyword evidence="5" id="KW-1185">Reference proteome</keyword>
<dbReference type="PANTHER" id="PTHR22916">
    <property type="entry name" value="GLYCOSYLTRANSFERASE"/>
    <property type="match status" value="1"/>
</dbReference>
<keyword evidence="1" id="KW-0328">Glycosyltransferase</keyword>
<dbReference type="InterPro" id="IPR001173">
    <property type="entry name" value="Glyco_trans_2-like"/>
</dbReference>
<gene>
    <name evidence="4" type="ORF">FRX94_04985</name>
</gene>
<dbReference type="CDD" id="cd00761">
    <property type="entry name" value="Glyco_tranf_GTA_type"/>
    <property type="match status" value="1"/>
</dbReference>
<dbReference type="RefSeq" id="WP_146324032.1">
    <property type="nucleotide sequence ID" value="NZ_BAABLR010000024.1"/>
</dbReference>
<dbReference type="Gene3D" id="3.90.550.10">
    <property type="entry name" value="Spore Coat Polysaccharide Biosynthesis Protein SpsA, Chain A"/>
    <property type="match status" value="1"/>
</dbReference>
<evidence type="ECO:0000256" key="2">
    <source>
        <dbReference type="ARBA" id="ARBA00022679"/>
    </source>
</evidence>
<dbReference type="SUPFAM" id="SSF53448">
    <property type="entry name" value="Nucleotide-diphospho-sugar transferases"/>
    <property type="match status" value="1"/>
</dbReference>
<reference evidence="4 5" key="1">
    <citation type="submission" date="2019-08" db="EMBL/GenBank/DDBJ databases">
        <authorList>
            <person name="Lei W."/>
        </authorList>
    </citation>
    <scope>NUCLEOTIDE SEQUENCE [LARGE SCALE GENOMIC DNA]</scope>
    <source>
        <strain evidence="4 5">CCUG 58627</strain>
    </source>
</reference>
<evidence type="ECO:0000259" key="3">
    <source>
        <dbReference type="Pfam" id="PF00535"/>
    </source>
</evidence>
<dbReference type="GO" id="GO:0016757">
    <property type="term" value="F:glycosyltransferase activity"/>
    <property type="evidence" value="ECO:0007669"/>
    <property type="project" value="UniProtKB-KW"/>
</dbReference>
<accession>A0A5C5UKS5</accession>
<evidence type="ECO:0000256" key="1">
    <source>
        <dbReference type="ARBA" id="ARBA00022676"/>
    </source>
</evidence>
<dbReference type="InterPro" id="IPR029044">
    <property type="entry name" value="Nucleotide-diphossugar_trans"/>
</dbReference>
<name>A0A5C5UKS5_9CORY</name>
<dbReference type="Pfam" id="PF00535">
    <property type="entry name" value="Glycos_transf_2"/>
    <property type="match status" value="1"/>
</dbReference>
<dbReference type="EMBL" id="VOHM01000008">
    <property type="protein sequence ID" value="TWT26588.1"/>
    <property type="molecule type" value="Genomic_DNA"/>
</dbReference>
<sequence length="314" mass="35224">MISVVVPFYNAAEHLPRALECLETLDDVEILLINDGSTDASPEIAENWGNGRVIHQEHSGIAAARDRGIREATGEWIWFVDSDDTFDPCILERLSAASDGVDLVVCRAHHYDSRGRIRVMEGVADEIVVEDLKEAIFDGTVRGYVWNKLFRAEVLKRAIDRADRRQRLSSLEDLMLLLDALPEIRKTRLIPFIGYHYRERSGSAIHSDPQRLENTSICAETLAKLGAPSSFRVWFEAVPGIATTAHARVPDARKLQLPLLKYLTPPALLQTWSSGHRREAVHGAVMAVTVPIGVYSPLYRARHAMEKLLVRTKC</sequence>
<dbReference type="AlphaFoldDB" id="A0A5C5UKS5"/>
<feature type="domain" description="Glycosyltransferase 2-like" evidence="3">
    <location>
        <begin position="3"/>
        <end position="116"/>
    </location>
</feature>
<protein>
    <submittedName>
        <fullName evidence="4">Glycosyltransferase family 2 protein</fullName>
    </submittedName>
</protein>
<comment type="caution">
    <text evidence="4">The sequence shown here is derived from an EMBL/GenBank/DDBJ whole genome shotgun (WGS) entry which is preliminary data.</text>
</comment>
<dbReference type="Proteomes" id="UP000320791">
    <property type="component" value="Unassembled WGS sequence"/>
</dbReference>
<dbReference type="OrthoDB" id="2676521at2"/>
<evidence type="ECO:0000313" key="4">
    <source>
        <dbReference type="EMBL" id="TWT26588.1"/>
    </source>
</evidence>
<organism evidence="4 5">
    <name type="scientific">Corynebacterium canis</name>
    <dbReference type="NCBI Taxonomy" id="679663"/>
    <lineage>
        <taxon>Bacteria</taxon>
        <taxon>Bacillati</taxon>
        <taxon>Actinomycetota</taxon>
        <taxon>Actinomycetes</taxon>
        <taxon>Mycobacteriales</taxon>
        <taxon>Corynebacteriaceae</taxon>
        <taxon>Corynebacterium</taxon>
    </lineage>
</organism>
<dbReference type="PANTHER" id="PTHR22916:SF51">
    <property type="entry name" value="GLYCOSYLTRANSFERASE EPSH-RELATED"/>
    <property type="match status" value="1"/>
</dbReference>
<proteinExistence type="predicted"/>